<comment type="caution">
    <text evidence="1">The sequence shown here is derived from an EMBL/GenBank/DDBJ whole genome shotgun (WGS) entry which is preliminary data.</text>
</comment>
<name>A0A930Y4V4_9PAST</name>
<proteinExistence type="predicted"/>
<gene>
    <name evidence="1" type="ORF">INT80_03250</name>
</gene>
<organism evidence="1">
    <name type="scientific">Gallibacterium anatis</name>
    <dbReference type="NCBI Taxonomy" id="750"/>
    <lineage>
        <taxon>Bacteria</taxon>
        <taxon>Pseudomonadati</taxon>
        <taxon>Pseudomonadota</taxon>
        <taxon>Gammaproteobacteria</taxon>
        <taxon>Pasteurellales</taxon>
        <taxon>Pasteurellaceae</taxon>
        <taxon>Gallibacterium</taxon>
    </lineage>
</organism>
<accession>A0A930Y4V4</accession>
<sequence length="118" mass="12926">MSDLDDNSVYPTNNPIWNNAVNVGDLKAATDAARTEVTGTGEAFVTSKQATDGHTIYNVHVDKILSHKDAAGNELVAVVMASTIPMKRLRIKHTYLAKINGIVTVILRTVNQIKMHKR</sequence>
<protein>
    <submittedName>
        <fullName evidence="1">Uncharacterized protein</fullName>
    </submittedName>
</protein>
<reference evidence="1" key="1">
    <citation type="submission" date="2020-11" db="EMBL/GenBank/DDBJ databases">
        <title>Gallibacterium anatis 1637, full genome, WGS.</title>
        <authorList>
            <person name="Laishevtcev A.I."/>
            <person name="Yakimova E.A."/>
            <person name="Petkovich D."/>
            <person name="Stepanova T.V."/>
            <person name="Kalendr R.S."/>
            <person name="Rubalsky E.O."/>
            <person name="Zulkarneev E.R."/>
            <person name="Aleshkin A.V."/>
        </authorList>
    </citation>
    <scope>NUCLEOTIDE SEQUENCE</scope>
    <source>
        <strain evidence="1">1637</strain>
    </source>
</reference>
<evidence type="ECO:0000313" key="1">
    <source>
        <dbReference type="EMBL" id="MBF4102321.1"/>
    </source>
</evidence>
<dbReference type="EMBL" id="JADION010000006">
    <property type="protein sequence ID" value="MBF4102321.1"/>
    <property type="molecule type" value="Genomic_DNA"/>
</dbReference>
<dbReference type="AlphaFoldDB" id="A0A930Y4V4"/>